<feature type="compositionally biased region" description="Low complexity" evidence="12">
    <location>
        <begin position="510"/>
        <end position="527"/>
    </location>
</feature>
<evidence type="ECO:0000256" key="1">
    <source>
        <dbReference type="ARBA" id="ARBA00004123"/>
    </source>
</evidence>
<sequence length="776" mass="84948">MAQRKLQSEIDRTLKKVTEGVELFESIFEKMNASTNATQKEKCETDLKTQIKKLQRLRDQIKTWISSSEIKDKNSLTETRKLIETQMERFKALEKEMKTKAFSKEGLIQAAKLDPAEKAKMDTINWLSSMIDELARQIEQSEAEIEILAASQGRKKKGSGGERVGELEHLNERRKWHVGRMELVQRMLDNGGITVDKVDATQEDIKYFVESNQEEDFEEDEGIYDELELTEDDDMYGAGDDLVSSHESEPIEEPVRSSKPKPHHQDDDSSMSSGVTKDRKHSQDEHTIPTPKKTPSKKPTLDSKPAEPVPPIPSPNFAKQPMSSALKTGLPVTPSPPTSSTQPTSTTAAPSFTGPRPATNAVPLPAIRYAAAAAAAVASPSSVESPTVTKSVPANATLPSPVLTSATPAHPPTTNSSTFAPTAAPSVSTPTNASAPAAAVTPSASIQAQSSAPTSAPASSVSAPSPSLGMSTVLSPQSINQSTIEWSGEEKSGGGDQSARQAQTVGTSDTAASYPSSSQTPAQASSTLQPPSAYPTDQSAPNSSGQVHTSPLSGLTSPQMGSPLNIQAQVQRGSGAGPVGPPPMLGQQQPGQTQPLAQQPVGSGSRGENRLPNALADLVSSFETAKQRSASRNGNIDQMHSALEAGLHALPHPQDAEKPRYYVPKNPYQTPLYYPQEPFVGFQDKTIYSKMDLDTLFYIFYYHANTYEQWLAAQELKRQSWRFHKQYLTWFQRLSQPQAITEDYEQGMYIYFDWESSWVQRKKADFRFEYRWLEEY</sequence>
<evidence type="ECO:0000256" key="9">
    <source>
        <dbReference type="ARBA" id="ARBA00023242"/>
    </source>
</evidence>
<name>A0A0F7SXK6_PHARH</name>
<feature type="compositionally biased region" description="Polar residues" evidence="12">
    <location>
        <begin position="468"/>
        <end position="485"/>
    </location>
</feature>
<dbReference type="InterPro" id="IPR007207">
    <property type="entry name" value="Not_N"/>
</dbReference>
<keyword evidence="8 10" id="KW-0804">Transcription</keyword>
<evidence type="ECO:0000259" key="13">
    <source>
        <dbReference type="Pfam" id="PF04065"/>
    </source>
</evidence>
<feature type="region of interest" description="Disordered" evidence="12">
    <location>
        <begin position="234"/>
        <end position="361"/>
    </location>
</feature>
<dbReference type="EMBL" id="LN483166">
    <property type="protein sequence ID" value="CED84888.1"/>
    <property type="molecule type" value="Genomic_DNA"/>
</dbReference>
<dbReference type="Pfam" id="PF04153">
    <property type="entry name" value="NOT2_3_5_C"/>
    <property type="match status" value="1"/>
</dbReference>
<evidence type="ECO:0000256" key="10">
    <source>
        <dbReference type="PIRNR" id="PIRNR005290"/>
    </source>
</evidence>
<feature type="compositionally biased region" description="Low complexity" evidence="12">
    <location>
        <begin position="585"/>
        <end position="600"/>
    </location>
</feature>
<dbReference type="AlphaFoldDB" id="A0A0F7SXK6"/>
<keyword evidence="4 10" id="KW-0963">Cytoplasm</keyword>
<dbReference type="GO" id="GO:0005634">
    <property type="term" value="C:nucleus"/>
    <property type="evidence" value="ECO:0007669"/>
    <property type="project" value="UniProtKB-SubCell"/>
</dbReference>
<evidence type="ECO:0000256" key="8">
    <source>
        <dbReference type="ARBA" id="ARBA00023163"/>
    </source>
</evidence>
<dbReference type="InterPro" id="IPR040168">
    <property type="entry name" value="Not2/3/5"/>
</dbReference>
<evidence type="ECO:0000256" key="11">
    <source>
        <dbReference type="SAM" id="Coils"/>
    </source>
</evidence>
<comment type="subcellular location">
    <subcellularLocation>
        <location evidence="2 10">Cytoplasm</location>
    </subcellularLocation>
    <subcellularLocation>
        <location evidence="1 10">Nucleus</location>
    </subcellularLocation>
</comment>
<feature type="compositionally biased region" description="Polar residues" evidence="12">
    <location>
        <begin position="535"/>
        <end position="572"/>
    </location>
</feature>
<dbReference type="InterPro" id="IPR007282">
    <property type="entry name" value="NOT2/3/5_C"/>
</dbReference>
<feature type="compositionally biased region" description="Polar residues" evidence="12">
    <location>
        <begin position="498"/>
        <end position="509"/>
    </location>
</feature>
<dbReference type="FunFam" id="2.30.30.1020:FF:000006">
    <property type="entry name" value="CCR4-NOT transcription complex, subunit 3"/>
    <property type="match status" value="1"/>
</dbReference>
<keyword evidence="7 10" id="KW-0805">Transcription regulation</keyword>
<feature type="compositionally biased region" description="Low complexity" evidence="12">
    <location>
        <begin position="338"/>
        <end position="361"/>
    </location>
</feature>
<evidence type="ECO:0000256" key="7">
    <source>
        <dbReference type="ARBA" id="ARBA00023015"/>
    </source>
</evidence>
<dbReference type="Pfam" id="PF04065">
    <property type="entry name" value="Not3"/>
    <property type="match status" value="1"/>
</dbReference>
<dbReference type="PIRSF" id="PIRSF005290">
    <property type="entry name" value="NOT_su_3_5"/>
    <property type="match status" value="1"/>
</dbReference>
<protein>
    <recommendedName>
        <fullName evidence="10">General negative regulator of transcription subunit</fullName>
    </recommendedName>
</protein>
<keyword evidence="5 10" id="KW-0678">Repressor</keyword>
<evidence type="ECO:0000256" key="12">
    <source>
        <dbReference type="SAM" id="MobiDB-lite"/>
    </source>
</evidence>
<dbReference type="PANTHER" id="PTHR23326">
    <property type="entry name" value="CCR4 NOT-RELATED"/>
    <property type="match status" value="1"/>
</dbReference>
<dbReference type="GO" id="GO:0000932">
    <property type="term" value="C:P-body"/>
    <property type="evidence" value="ECO:0007669"/>
    <property type="project" value="UniProtKB-UniRule"/>
</dbReference>
<evidence type="ECO:0000256" key="2">
    <source>
        <dbReference type="ARBA" id="ARBA00004496"/>
    </source>
</evidence>
<keyword evidence="9 10" id="KW-0539">Nucleus</keyword>
<comment type="function">
    <text evidence="10">Acts as component of the CCR4-NOT core complex, which in the nucleus seems to be a general transcription factor, and in the cytoplasm the major mRNA deadenylase involved in mRNA turnover. The NOT protein subcomplex negatively regulates the basal and activated transcription of many genes. Preferentially affects TC-type TATA element-dependent transcription. Could directly or indirectly inhibit component(s) of the general transcription machinery.</text>
</comment>
<dbReference type="GO" id="GO:0030015">
    <property type="term" value="C:CCR4-NOT core complex"/>
    <property type="evidence" value="ECO:0007669"/>
    <property type="project" value="UniProtKB-UniRule"/>
</dbReference>
<dbReference type="Gene3D" id="2.30.30.1020">
    <property type="entry name" value="CCR4-NOT complex subunit 2/3/5, C-terminal domain"/>
    <property type="match status" value="1"/>
</dbReference>
<keyword evidence="10" id="KW-0010">Activator</keyword>
<feature type="compositionally biased region" description="Low complexity" evidence="12">
    <location>
        <begin position="373"/>
        <end position="393"/>
    </location>
</feature>
<evidence type="ECO:0000256" key="4">
    <source>
        <dbReference type="ARBA" id="ARBA00022490"/>
    </source>
</evidence>
<reference evidence="15" key="1">
    <citation type="submission" date="2014-08" db="EMBL/GenBank/DDBJ databases">
        <authorList>
            <person name="Sharma Rahul"/>
            <person name="Thines Marco"/>
        </authorList>
    </citation>
    <scope>NUCLEOTIDE SEQUENCE</scope>
</reference>
<feature type="domain" description="NOT2/NOT3/NOT5 C-terminal" evidence="14">
    <location>
        <begin position="648"/>
        <end position="773"/>
    </location>
</feature>
<organism evidence="15">
    <name type="scientific">Phaffia rhodozyma</name>
    <name type="common">Yeast</name>
    <name type="synonym">Xanthophyllomyces dendrorhous</name>
    <dbReference type="NCBI Taxonomy" id="264483"/>
    <lineage>
        <taxon>Eukaryota</taxon>
        <taxon>Fungi</taxon>
        <taxon>Dikarya</taxon>
        <taxon>Basidiomycota</taxon>
        <taxon>Agaricomycotina</taxon>
        <taxon>Tremellomycetes</taxon>
        <taxon>Cystofilobasidiales</taxon>
        <taxon>Mrakiaceae</taxon>
        <taxon>Phaffia</taxon>
    </lineage>
</organism>
<evidence type="ECO:0000256" key="3">
    <source>
        <dbReference type="ARBA" id="ARBA00007682"/>
    </source>
</evidence>
<keyword evidence="6" id="KW-0597">Phosphoprotein</keyword>
<dbReference type="GO" id="GO:0000289">
    <property type="term" value="P:nuclear-transcribed mRNA poly(A) tail shortening"/>
    <property type="evidence" value="ECO:0007669"/>
    <property type="project" value="UniProtKB-ARBA"/>
</dbReference>
<evidence type="ECO:0000313" key="15">
    <source>
        <dbReference type="EMBL" id="CED84888.1"/>
    </source>
</evidence>
<feature type="domain" description="CCR4-Not complex component Not N-terminal" evidence="13">
    <location>
        <begin position="3"/>
        <end position="229"/>
    </location>
</feature>
<accession>A0A0F7SXK6</accession>
<dbReference type="InterPro" id="IPR012270">
    <property type="entry name" value="CCR4-NOT_su3/5"/>
</dbReference>
<feature type="compositionally biased region" description="Basic and acidic residues" evidence="12">
    <location>
        <begin position="243"/>
        <end position="256"/>
    </location>
</feature>
<proteinExistence type="inferred from homology"/>
<dbReference type="GO" id="GO:0006355">
    <property type="term" value="P:regulation of DNA-templated transcription"/>
    <property type="evidence" value="ECO:0007669"/>
    <property type="project" value="InterPro"/>
</dbReference>
<feature type="coiled-coil region" evidence="11">
    <location>
        <begin position="40"/>
        <end position="96"/>
    </location>
</feature>
<evidence type="ECO:0000256" key="6">
    <source>
        <dbReference type="ARBA" id="ARBA00022553"/>
    </source>
</evidence>
<feature type="region of interest" description="Disordered" evidence="12">
    <location>
        <begin position="373"/>
        <end position="611"/>
    </location>
</feature>
<keyword evidence="11" id="KW-0175">Coiled coil</keyword>
<evidence type="ECO:0000259" key="14">
    <source>
        <dbReference type="Pfam" id="PF04153"/>
    </source>
</evidence>
<evidence type="ECO:0000256" key="5">
    <source>
        <dbReference type="ARBA" id="ARBA00022491"/>
    </source>
</evidence>
<feature type="compositionally biased region" description="Low complexity" evidence="12">
    <location>
        <begin position="412"/>
        <end position="467"/>
    </location>
</feature>
<comment type="similarity">
    <text evidence="3 10">Belongs to the CNOT2/3/5 family.</text>
</comment>
<feature type="coiled-coil region" evidence="11">
    <location>
        <begin position="124"/>
        <end position="151"/>
    </location>
</feature>
<dbReference type="InterPro" id="IPR038635">
    <property type="entry name" value="CCR4-NOT_su2/3/5_C_sf"/>
</dbReference>